<keyword evidence="1" id="KW-0812">Transmembrane</keyword>
<gene>
    <name evidence="2" type="ORF">A6U91_06040</name>
</gene>
<proteinExistence type="predicted"/>
<organism evidence="2 3">
    <name type="scientific">Agrobacterium tumefaciens</name>
    <dbReference type="NCBI Taxonomy" id="358"/>
    <lineage>
        <taxon>Bacteria</taxon>
        <taxon>Pseudomonadati</taxon>
        <taxon>Pseudomonadota</taxon>
        <taxon>Alphaproteobacteria</taxon>
        <taxon>Hyphomicrobiales</taxon>
        <taxon>Rhizobiaceae</taxon>
        <taxon>Rhizobium/Agrobacterium group</taxon>
        <taxon>Agrobacterium</taxon>
        <taxon>Agrobacterium tumefaciens complex</taxon>
    </lineage>
</organism>
<feature type="transmembrane region" description="Helical" evidence="1">
    <location>
        <begin position="20"/>
        <end position="44"/>
    </location>
</feature>
<name>A0AB36ER74_AGRTU</name>
<dbReference type="Proteomes" id="UP000093451">
    <property type="component" value="Unassembled WGS sequence"/>
</dbReference>
<protein>
    <submittedName>
        <fullName evidence="2">Uncharacterized protein</fullName>
    </submittedName>
</protein>
<keyword evidence="1" id="KW-0472">Membrane</keyword>
<dbReference type="AlphaFoldDB" id="A0AB36ER74"/>
<evidence type="ECO:0000256" key="1">
    <source>
        <dbReference type="SAM" id="Phobius"/>
    </source>
</evidence>
<dbReference type="RefSeq" id="WP_065687844.1">
    <property type="nucleotide sequence ID" value="NZ_LXKT01000013.1"/>
</dbReference>
<evidence type="ECO:0000313" key="2">
    <source>
        <dbReference type="EMBL" id="OCJ37768.1"/>
    </source>
</evidence>
<reference evidence="2 3" key="1">
    <citation type="journal article" date="2016" name="PeerJ">
        <title>Gall-ID: tools for genotyping gall-causing phytopathogenic bacteria.</title>
        <authorList>
            <person name="Davis E.W.II."/>
            <person name="Weisberg A.J."/>
            <person name="Tabima J.F."/>
            <person name="Grunwald N.J."/>
            <person name="Chang J.H."/>
        </authorList>
    </citation>
    <scope>NUCLEOTIDE SEQUENCE [LARGE SCALE GENOMIC DNA]</scope>
    <source>
        <strain evidence="2 3">N2/73</strain>
    </source>
</reference>
<sequence length="60" mass="6292">MIQISPMIPTERPQQATPAYGRFFLACVCAVLILAIIGGAALCATSLAEIKRHHAAAGRA</sequence>
<comment type="caution">
    <text evidence="2">The sequence shown here is derived from an EMBL/GenBank/DDBJ whole genome shotgun (WGS) entry which is preliminary data.</text>
</comment>
<keyword evidence="1" id="KW-1133">Transmembrane helix</keyword>
<accession>A0AB36ER74</accession>
<dbReference type="EMBL" id="LXKT01000013">
    <property type="protein sequence ID" value="OCJ37768.1"/>
    <property type="molecule type" value="Genomic_DNA"/>
</dbReference>
<evidence type="ECO:0000313" key="3">
    <source>
        <dbReference type="Proteomes" id="UP000093451"/>
    </source>
</evidence>